<dbReference type="InterPro" id="IPR042089">
    <property type="entry name" value="Peptidase_M13_dom_2"/>
</dbReference>
<dbReference type="CDD" id="cd08662">
    <property type="entry name" value="M13"/>
    <property type="match status" value="1"/>
</dbReference>
<feature type="domain" description="Peptidase M13 C-terminal" evidence="9">
    <location>
        <begin position="479"/>
        <end position="679"/>
    </location>
</feature>
<dbReference type="EMBL" id="JACONT010000022">
    <property type="protein sequence ID" value="MBC3942274.1"/>
    <property type="molecule type" value="Genomic_DNA"/>
</dbReference>
<dbReference type="InterPro" id="IPR018497">
    <property type="entry name" value="Peptidase_M13_C"/>
</dbReference>
<proteinExistence type="inferred from homology"/>
<evidence type="ECO:0000256" key="8">
    <source>
        <dbReference type="SAM" id="SignalP"/>
    </source>
</evidence>
<protein>
    <submittedName>
        <fullName evidence="11">M13 family metallopeptidase</fullName>
    </submittedName>
</protein>
<evidence type="ECO:0000259" key="10">
    <source>
        <dbReference type="Pfam" id="PF05649"/>
    </source>
</evidence>
<sequence length="682" mass="74324">MKSFIVAGLLAATAITGVTAAISQTAEPTPPAPATSTGAQYGTFGFDEKGMDKTVQPGDDFYNYANGNWSKTTPIPADKSNYGSFNLLSDLSETRTRGILDTAAKDANSKIGRAYATFLDTGTIEAKGLAPIRPWLKKIAALTDRAQYPALLAEADRAGIGGPFGGGVGQDDKSPEQYALSLGQSGLGLPDRDYYLSADAKLVEARNAYRAHIVKMLTLAGEPNAEARATALLGFETEIAKVSWTRVDSRDATKTYNKMTVADLVKRAPGFDFDAYFKGIGTPVPTVIVAQPSAITGIAKLVSTAPIGVLKDQLILRSLDGYADVLPKAFDAEQFAFYGTVLGGTPEQEARWKRGVQFTSGALDDEVSKLYVAQYFPPETKAAADKLVKNVLAAMGRRIDKLEWMAPETKVKAHAKLAAFTPKIGYPSQWKDFSGLTITSGDAFGNEWRANEWQHQDNISKLGKPLQRWEWGMTPMTVNAYANFGMVEIVFPAAILQPPFFDPKADDAVNYGGIGAVIGHELSHHFDDQGSKYDAKGQLTDWWTAKDIAGFNALTGKLGAQYDAYEPLPGMHVKGQLTMGENIADLAGLTVAYDAYHTALGGKAAPVIDGFTGDQRFYLGWAQVWRRNYREANLRNRLLTDPHSPSQQRAWVVRNLDPWYAAYKPTPGQKLYLTPEQRVRIW</sequence>
<keyword evidence="8" id="KW-0732">Signal</keyword>
<feature type="signal peptide" evidence="8">
    <location>
        <begin position="1"/>
        <end position="20"/>
    </location>
</feature>
<dbReference type="InterPro" id="IPR024079">
    <property type="entry name" value="MetalloPept_cat_dom_sf"/>
</dbReference>
<dbReference type="Pfam" id="PF01431">
    <property type="entry name" value="Peptidase_M13"/>
    <property type="match status" value="1"/>
</dbReference>
<dbReference type="InterPro" id="IPR008753">
    <property type="entry name" value="Peptidase_M13_N"/>
</dbReference>
<feature type="domain" description="Peptidase M13 N-terminal" evidence="10">
    <location>
        <begin position="57"/>
        <end position="427"/>
    </location>
</feature>
<feature type="chain" id="PRO_5047209341" evidence="8">
    <location>
        <begin position="21"/>
        <end position="682"/>
    </location>
</feature>
<evidence type="ECO:0000313" key="12">
    <source>
        <dbReference type="Proteomes" id="UP000597613"/>
    </source>
</evidence>
<comment type="cofactor">
    <cofactor evidence="1">
        <name>Zn(2+)</name>
        <dbReference type="ChEBI" id="CHEBI:29105"/>
    </cofactor>
</comment>
<keyword evidence="5" id="KW-0378">Hydrolase</keyword>
<evidence type="ECO:0000259" key="9">
    <source>
        <dbReference type="Pfam" id="PF01431"/>
    </source>
</evidence>
<dbReference type="Pfam" id="PF05649">
    <property type="entry name" value="Peptidase_M13_N"/>
    <property type="match status" value="1"/>
</dbReference>
<dbReference type="Gene3D" id="3.40.390.10">
    <property type="entry name" value="Collagenase (Catalytic Domain)"/>
    <property type="match status" value="1"/>
</dbReference>
<organism evidence="11 12">
    <name type="scientific">Sphingomonas albertensis</name>
    <dbReference type="NCBI Taxonomy" id="2762591"/>
    <lineage>
        <taxon>Bacteria</taxon>
        <taxon>Pseudomonadati</taxon>
        <taxon>Pseudomonadota</taxon>
        <taxon>Alphaproteobacteria</taxon>
        <taxon>Sphingomonadales</taxon>
        <taxon>Sphingomonadaceae</taxon>
        <taxon>Sphingomonas</taxon>
    </lineage>
</organism>
<name>A0ABR7AP95_9SPHN</name>
<dbReference type="InterPro" id="IPR000718">
    <property type="entry name" value="Peptidase_M13"/>
</dbReference>
<gene>
    <name evidence="11" type="ORF">H8S47_11365</name>
</gene>
<evidence type="ECO:0000256" key="3">
    <source>
        <dbReference type="ARBA" id="ARBA00022670"/>
    </source>
</evidence>
<accession>A0ABR7AP95</accession>
<keyword evidence="7" id="KW-0482">Metalloprotease</keyword>
<evidence type="ECO:0000256" key="1">
    <source>
        <dbReference type="ARBA" id="ARBA00001947"/>
    </source>
</evidence>
<dbReference type="PROSITE" id="PS51885">
    <property type="entry name" value="NEPRILYSIN"/>
    <property type="match status" value="1"/>
</dbReference>
<dbReference type="PANTHER" id="PTHR11733">
    <property type="entry name" value="ZINC METALLOPROTEASE FAMILY M13 NEPRILYSIN-RELATED"/>
    <property type="match status" value="1"/>
</dbReference>
<dbReference type="RefSeq" id="WP_187503976.1">
    <property type="nucleotide sequence ID" value="NZ_CP162536.1"/>
</dbReference>
<dbReference type="SUPFAM" id="SSF55486">
    <property type="entry name" value="Metalloproteases ('zincins'), catalytic domain"/>
    <property type="match status" value="1"/>
</dbReference>
<dbReference type="PANTHER" id="PTHR11733:SF167">
    <property type="entry name" value="FI17812P1-RELATED"/>
    <property type="match status" value="1"/>
</dbReference>
<evidence type="ECO:0000256" key="5">
    <source>
        <dbReference type="ARBA" id="ARBA00022801"/>
    </source>
</evidence>
<evidence type="ECO:0000256" key="6">
    <source>
        <dbReference type="ARBA" id="ARBA00022833"/>
    </source>
</evidence>
<evidence type="ECO:0000313" key="11">
    <source>
        <dbReference type="EMBL" id="MBC3942274.1"/>
    </source>
</evidence>
<keyword evidence="3" id="KW-0645">Protease</keyword>
<dbReference type="Proteomes" id="UP000597613">
    <property type="component" value="Unassembled WGS sequence"/>
</dbReference>
<comment type="caution">
    <text evidence="11">The sequence shown here is derived from an EMBL/GenBank/DDBJ whole genome shotgun (WGS) entry which is preliminary data.</text>
</comment>
<evidence type="ECO:0000256" key="2">
    <source>
        <dbReference type="ARBA" id="ARBA00007357"/>
    </source>
</evidence>
<comment type="similarity">
    <text evidence="2">Belongs to the peptidase M13 family.</text>
</comment>
<evidence type="ECO:0000256" key="7">
    <source>
        <dbReference type="ARBA" id="ARBA00023049"/>
    </source>
</evidence>
<keyword evidence="6" id="KW-0862">Zinc</keyword>
<dbReference type="Gene3D" id="1.10.1380.10">
    <property type="entry name" value="Neutral endopeptidase , domain2"/>
    <property type="match status" value="1"/>
</dbReference>
<evidence type="ECO:0000256" key="4">
    <source>
        <dbReference type="ARBA" id="ARBA00022723"/>
    </source>
</evidence>
<reference evidence="11 12" key="1">
    <citation type="submission" date="2020-08" db="EMBL/GenBank/DDBJ databases">
        <title>Putative novel bacterial strains isolated from necrotic wheat leaf tissues caused by Xanthomonas translucens.</title>
        <authorList>
            <person name="Tambong J.T."/>
        </authorList>
    </citation>
    <scope>NUCLEOTIDE SEQUENCE [LARGE SCALE GENOMIC DNA]</scope>
    <source>
        <strain evidence="12">DOAB 1063</strain>
    </source>
</reference>
<keyword evidence="12" id="KW-1185">Reference proteome</keyword>
<keyword evidence="4" id="KW-0479">Metal-binding</keyword>
<dbReference type="PRINTS" id="PR00786">
    <property type="entry name" value="NEPRILYSIN"/>
</dbReference>